<name>A0A9N9G933_9GLOM</name>
<dbReference type="InterPro" id="IPR025887">
    <property type="entry name" value="Glyco_hydro_31_N_dom"/>
</dbReference>
<dbReference type="PANTHER" id="PTHR22762:SF54">
    <property type="entry name" value="BCDNA.GH04962"/>
    <property type="match status" value="1"/>
</dbReference>
<evidence type="ECO:0000313" key="7">
    <source>
        <dbReference type="EMBL" id="CAG8589907.1"/>
    </source>
</evidence>
<reference evidence="7" key="1">
    <citation type="submission" date="2021-06" db="EMBL/GenBank/DDBJ databases">
        <authorList>
            <person name="Kallberg Y."/>
            <person name="Tangrot J."/>
            <person name="Rosling A."/>
        </authorList>
    </citation>
    <scope>NUCLEOTIDE SEQUENCE</scope>
    <source>
        <strain evidence="7">BR232B</strain>
    </source>
</reference>
<evidence type="ECO:0000256" key="3">
    <source>
        <dbReference type="ARBA" id="ARBA00023180"/>
    </source>
</evidence>
<dbReference type="OrthoDB" id="2443263at2759"/>
<dbReference type="GO" id="GO:0017177">
    <property type="term" value="C:glucosidase II complex"/>
    <property type="evidence" value="ECO:0007669"/>
    <property type="project" value="TreeGrafter"/>
</dbReference>
<dbReference type="AlphaFoldDB" id="A0A9N9G933"/>
<evidence type="ECO:0000256" key="5">
    <source>
        <dbReference type="SAM" id="MobiDB-lite"/>
    </source>
</evidence>
<keyword evidence="8" id="KW-1185">Reference proteome</keyword>
<proteinExistence type="predicted"/>
<dbReference type="GO" id="GO:0006491">
    <property type="term" value="P:N-glycan processing"/>
    <property type="evidence" value="ECO:0007669"/>
    <property type="project" value="TreeGrafter"/>
</dbReference>
<comment type="caution">
    <text evidence="7">The sequence shown here is derived from an EMBL/GenBank/DDBJ whole genome shotgun (WGS) entry which is preliminary data.</text>
</comment>
<protein>
    <submittedName>
        <fullName evidence="7">10046_t:CDS:1</fullName>
    </submittedName>
</protein>
<dbReference type="GO" id="GO:0090599">
    <property type="term" value="F:alpha-glucosidase activity"/>
    <property type="evidence" value="ECO:0007669"/>
    <property type="project" value="TreeGrafter"/>
</dbReference>
<dbReference type="EMBL" id="CAJVPI010001024">
    <property type="protein sequence ID" value="CAG8589907.1"/>
    <property type="molecule type" value="Genomic_DNA"/>
</dbReference>
<sequence length="346" mass="39144">MASRSKSEQFAQSSKSLKEMMIVRSRINRHSIRLTLFIVVITLLQCAAVKREDFRTCAQTSFCRRNRAYADQISDNNLISPYIATRESLKLDGGILSGEIVNTLTLIKFTFTLDLLEGNMARLRVNEKNPIAKRYSQTSKYVLVGEPKTTKHYRIFDTEDDPLVMNIAFGDDEQNELLVYCSPFRIEFYRQDKAVVVLNERGLLNYEHLREKAAKPQPPLVDQSGEGDNTEDVKSGSPILVQSPESIAMDITFSGVEHVYGIPEHATSFSLKETRGGDDAYTEPYRLYNLDVFEYELDNAMALYGSIPFMIAHHSDSTAAVLWLNGAETWIDVVKSKSKDSKVSIL</sequence>
<keyword evidence="2" id="KW-0378">Hydrolase</keyword>
<evidence type="ECO:0000256" key="4">
    <source>
        <dbReference type="ARBA" id="ARBA00023295"/>
    </source>
</evidence>
<dbReference type="PANTHER" id="PTHR22762">
    <property type="entry name" value="ALPHA-GLUCOSIDASE"/>
    <property type="match status" value="1"/>
</dbReference>
<evidence type="ECO:0000256" key="2">
    <source>
        <dbReference type="ARBA" id="ARBA00022801"/>
    </source>
</evidence>
<organism evidence="7 8">
    <name type="scientific">Paraglomus brasilianum</name>
    <dbReference type="NCBI Taxonomy" id="144538"/>
    <lineage>
        <taxon>Eukaryota</taxon>
        <taxon>Fungi</taxon>
        <taxon>Fungi incertae sedis</taxon>
        <taxon>Mucoromycota</taxon>
        <taxon>Glomeromycotina</taxon>
        <taxon>Glomeromycetes</taxon>
        <taxon>Paraglomerales</taxon>
        <taxon>Paraglomeraceae</taxon>
        <taxon>Paraglomus</taxon>
    </lineage>
</organism>
<gene>
    <name evidence="7" type="ORF">PBRASI_LOCUS7070</name>
</gene>
<dbReference type="Proteomes" id="UP000789739">
    <property type="component" value="Unassembled WGS sequence"/>
</dbReference>
<keyword evidence="1" id="KW-0732">Signal</keyword>
<feature type="region of interest" description="Disordered" evidence="5">
    <location>
        <begin position="214"/>
        <end position="237"/>
    </location>
</feature>
<evidence type="ECO:0000313" key="8">
    <source>
        <dbReference type="Proteomes" id="UP000789739"/>
    </source>
</evidence>
<accession>A0A9N9G933</accession>
<evidence type="ECO:0000256" key="1">
    <source>
        <dbReference type="ARBA" id="ARBA00022729"/>
    </source>
</evidence>
<dbReference type="SUPFAM" id="SSF74650">
    <property type="entry name" value="Galactose mutarotase-like"/>
    <property type="match status" value="1"/>
</dbReference>
<evidence type="ECO:0000259" key="6">
    <source>
        <dbReference type="Pfam" id="PF13802"/>
    </source>
</evidence>
<keyword evidence="4" id="KW-0326">Glycosidase</keyword>
<dbReference type="GO" id="GO:0030246">
    <property type="term" value="F:carbohydrate binding"/>
    <property type="evidence" value="ECO:0007669"/>
    <property type="project" value="InterPro"/>
</dbReference>
<dbReference type="Pfam" id="PF13802">
    <property type="entry name" value="Gal_mutarotas_2"/>
    <property type="match status" value="1"/>
</dbReference>
<dbReference type="CDD" id="cd14752">
    <property type="entry name" value="GH31_N"/>
    <property type="match status" value="1"/>
</dbReference>
<feature type="domain" description="Glycoside hydrolase family 31 N-terminal" evidence="6">
    <location>
        <begin position="110"/>
        <end position="332"/>
    </location>
</feature>
<dbReference type="GO" id="GO:0005975">
    <property type="term" value="P:carbohydrate metabolic process"/>
    <property type="evidence" value="ECO:0007669"/>
    <property type="project" value="InterPro"/>
</dbReference>
<keyword evidence="3" id="KW-0325">Glycoprotein</keyword>
<dbReference type="InterPro" id="IPR011013">
    <property type="entry name" value="Gal_mutarotase_sf_dom"/>
</dbReference>
<dbReference type="Gene3D" id="2.60.40.1760">
    <property type="entry name" value="glycosyl hydrolase (family 31)"/>
    <property type="match status" value="1"/>
</dbReference>